<feature type="compositionally biased region" description="Polar residues" evidence="26">
    <location>
        <begin position="36"/>
        <end position="51"/>
    </location>
</feature>
<evidence type="ECO:0000256" key="21">
    <source>
        <dbReference type="ARBA" id="ARBA00045934"/>
    </source>
</evidence>
<evidence type="ECO:0000256" key="24">
    <source>
        <dbReference type="ARBA" id="ARBA00049447"/>
    </source>
</evidence>
<protein>
    <recommendedName>
        <fullName evidence="6">tRNA-dihydrouridine(47) synthase [NAD(P)(+)]</fullName>
        <ecNumber evidence="5">1.3.1.89</ecNumber>
    </recommendedName>
    <alternativeName>
        <fullName evidence="20">tRNA-dihydrouridine synthase 3</fullName>
    </alternativeName>
</protein>
<keyword evidence="18" id="KW-0520">NAD</keyword>
<evidence type="ECO:0000256" key="22">
    <source>
        <dbReference type="ARBA" id="ARBA00048266"/>
    </source>
</evidence>
<dbReference type="EMBL" id="JAAMPI010000328">
    <property type="protein sequence ID" value="KAF4632658.1"/>
    <property type="molecule type" value="Genomic_DNA"/>
</dbReference>
<evidence type="ECO:0000256" key="19">
    <source>
        <dbReference type="ARBA" id="ARBA00023242"/>
    </source>
</evidence>
<evidence type="ECO:0000256" key="2">
    <source>
        <dbReference type="ARBA" id="ARBA00004123"/>
    </source>
</evidence>
<keyword evidence="8" id="KW-0285">Flavoprotein</keyword>
<dbReference type="GO" id="GO:0005737">
    <property type="term" value="C:cytoplasm"/>
    <property type="evidence" value="ECO:0007669"/>
    <property type="project" value="UniProtKB-SubCell"/>
</dbReference>
<feature type="compositionally biased region" description="Basic and acidic residues" evidence="26">
    <location>
        <begin position="787"/>
        <end position="797"/>
    </location>
</feature>
<keyword evidence="16" id="KW-0521">NADP</keyword>
<evidence type="ECO:0000256" key="16">
    <source>
        <dbReference type="ARBA" id="ARBA00022857"/>
    </source>
</evidence>
<evidence type="ECO:0000256" key="26">
    <source>
        <dbReference type="SAM" id="MobiDB-lite"/>
    </source>
</evidence>
<evidence type="ECO:0000256" key="12">
    <source>
        <dbReference type="ARBA" id="ARBA00022723"/>
    </source>
</evidence>
<dbReference type="InterPro" id="IPR013785">
    <property type="entry name" value="Aldolase_TIM"/>
</dbReference>
<dbReference type="InterPro" id="IPR018517">
    <property type="entry name" value="tRNA_hU_synthase_CS"/>
</dbReference>
<evidence type="ECO:0000256" key="9">
    <source>
        <dbReference type="ARBA" id="ARBA00022643"/>
    </source>
</evidence>
<dbReference type="InterPro" id="IPR035587">
    <property type="entry name" value="DUS-like_FMN-bd"/>
</dbReference>
<reference evidence="28 29" key="1">
    <citation type="submission" date="2020-03" db="EMBL/GenBank/DDBJ databases">
        <title>Draft Genome Sequence of Cudoniella acicularis.</title>
        <authorList>
            <person name="Buettner E."/>
            <person name="Kellner H."/>
        </authorList>
    </citation>
    <scope>NUCLEOTIDE SEQUENCE [LARGE SCALE GENOMIC DNA]</scope>
    <source>
        <strain evidence="28 29">DSM 108380</strain>
    </source>
</reference>
<name>A0A8H4RNZ0_9HELO</name>
<keyword evidence="17" id="KW-0560">Oxidoreductase</keyword>
<feature type="compositionally biased region" description="Basic and acidic residues" evidence="26">
    <location>
        <begin position="845"/>
        <end position="854"/>
    </location>
</feature>
<dbReference type="GO" id="GO:0005634">
    <property type="term" value="C:nucleus"/>
    <property type="evidence" value="ECO:0007669"/>
    <property type="project" value="UniProtKB-SubCell"/>
</dbReference>
<evidence type="ECO:0000256" key="7">
    <source>
        <dbReference type="ARBA" id="ARBA00022490"/>
    </source>
</evidence>
<evidence type="ECO:0000256" key="1">
    <source>
        <dbReference type="ARBA" id="ARBA00001917"/>
    </source>
</evidence>
<comment type="catalytic activity">
    <reaction evidence="24">
        <text>a 5,6-dihydrouridine in mRNA + NADP(+) = a uridine in mRNA + NADPH + H(+)</text>
        <dbReference type="Rhea" id="RHEA:69855"/>
        <dbReference type="Rhea" id="RHEA-COMP:14658"/>
        <dbReference type="Rhea" id="RHEA-COMP:17789"/>
        <dbReference type="ChEBI" id="CHEBI:15378"/>
        <dbReference type="ChEBI" id="CHEBI:57783"/>
        <dbReference type="ChEBI" id="CHEBI:58349"/>
        <dbReference type="ChEBI" id="CHEBI:65315"/>
        <dbReference type="ChEBI" id="CHEBI:74443"/>
    </reaction>
    <physiologicalReaction direction="right-to-left" evidence="24">
        <dbReference type="Rhea" id="RHEA:69857"/>
    </physiologicalReaction>
</comment>
<comment type="subcellular location">
    <subcellularLocation>
        <location evidence="3">Cytoplasm</location>
    </subcellularLocation>
    <subcellularLocation>
        <location evidence="2">Nucleus</location>
    </subcellularLocation>
</comment>
<evidence type="ECO:0000256" key="18">
    <source>
        <dbReference type="ARBA" id="ARBA00023027"/>
    </source>
</evidence>
<comment type="caution">
    <text evidence="28">The sequence shown here is derived from an EMBL/GenBank/DDBJ whole genome shotgun (WGS) entry which is preliminary data.</text>
</comment>
<evidence type="ECO:0000256" key="20">
    <source>
        <dbReference type="ARBA" id="ARBA00031322"/>
    </source>
</evidence>
<evidence type="ECO:0000256" key="3">
    <source>
        <dbReference type="ARBA" id="ARBA00004496"/>
    </source>
</evidence>
<accession>A0A8H4RNZ0</accession>
<proteinExistence type="inferred from homology"/>
<evidence type="ECO:0000259" key="27">
    <source>
        <dbReference type="Pfam" id="PF01207"/>
    </source>
</evidence>
<keyword evidence="12" id="KW-0479">Metal-binding</keyword>
<comment type="function">
    <text evidence="21">Catalyzes the synthesis of dihydrouridine, a modified base found in the D-loop of most tRNAs. Specifically modifies U47 in cytoplasmic tRNAs. Catalyzes the synthesis of dihydrouridine in some mRNAs, thereby affecting their translation.</text>
</comment>
<keyword evidence="10" id="KW-0507">mRNA processing</keyword>
<comment type="similarity">
    <text evidence="4">Belongs to the Dus family. Dus3 subfamily.</text>
</comment>
<evidence type="ECO:0000256" key="5">
    <source>
        <dbReference type="ARBA" id="ARBA00012376"/>
    </source>
</evidence>
<dbReference type="GO" id="GO:0008270">
    <property type="term" value="F:zinc ion binding"/>
    <property type="evidence" value="ECO:0007669"/>
    <property type="project" value="UniProtKB-KW"/>
</dbReference>
<dbReference type="GO" id="GO:0050660">
    <property type="term" value="F:flavin adenine dinucleotide binding"/>
    <property type="evidence" value="ECO:0007669"/>
    <property type="project" value="InterPro"/>
</dbReference>
<keyword evidence="9" id="KW-0288">FMN</keyword>
<feature type="region of interest" description="Disordered" evidence="26">
    <location>
        <begin position="103"/>
        <end position="135"/>
    </location>
</feature>
<sequence length="1252" mass="140198">MTDDISNPLAPEQTLKRPAEDAQLEEAHPPQPGDSAITQAGQIERNGTNVAEISVESPTKKRKLDEPSKETPKEGARGKIKGIALVKSEYLIDTFNRSAATEDTIDDDAAEGQLQGDSRDNGKGKKKKEKGQNKNREFGSWFDEIRLCNTLATSPEFSPKPCQYGNKCKCSHDLRKYLKDGKRPDLETFEGKCPVWEVNGTCYAGWKCRFVSSHSKEIEREDGRKELVLVEKEKPEGESNEEDENRKGVVNVVATRDKLDLARKRTNLKKSEQYNAWLEQDAKDMEKFYHAKKDETAEQKEENRAQYTEPPFLPSEKRRIYFGPETPVLAPLTTQGNLPFRRMCVEFGAQLTYSEMALSLPLMQGQKSEWALMKAHDSETTPPRYSPTSVVQGYDNSKDLKFGAQISANKPWQALKAAESLSKLLPHLRVIDLNCGCPIELVCRTGAGSSLLDSPSKLEKMIRGMNTVSGEVPITAKIRMGTTTLKPTAQKTIERLAFGGYETGQRHGAPGCAAITLHGRSKQQRYTKTADWTYIAECAALVNSYNKKKDELTDTIKEPDARTLANSKDGKMFFIGNGDCYSQVQYLDHIQNAGVDSVMVARGALIKPWLFEEIEKGQYLDKSASERLGYVEKFVRYGLEAWGSDEVGVGQTRRFLLEWLSFAHRYVPVGILAHLPPSLQDRPPAYRGRNDLETLLASGNYLDWIKISEMYLGPAHKDFKFQPKHKSNSYEIEAEEPLPSKRPSVKSTELDQASRKLILDLHQSDIDILKQKYKELALTLQQQEYNQEVHQDQDKELTSQPQQQEYNKNFGNSKPEIPATTYTDPSQSSRTKVNQRSSVKPITQARHEPHDGKTRNTKVPPSASRPVRQEIPATTYTKPATRAPQTNTSQPTVKPVKPSVPATTYTKPPTHLPQKANANQTITAKPVKQSIPATTYTKLPTQLLQSNANQTSTKAPRTARQTAADQARVILRTKIMTMVGTRIKARAPPSKIATMAGNTPTKGEAQYPPKCCEIITTNDVRGFLSQDVVTKFEEKSREWDVKVRVYCYDTNCGKFIHPDNIYNGEANCQSCFRMTCVKCKKKAPHMNGCNDSDQKQALQALQGLGGRQCPSCNEGIERVIGCNHITCKCGWHFCYLCGEKWKICQCELYSLVNADERDPFFRNNIHEIAADLDYQRDAVERQRGMERERGTGRESGKGKGKGRGMIAITTTTIIITIIIDTTIIMITGTTGITTENASANTTLEPPESMICA</sequence>
<comment type="catalytic activity">
    <reaction evidence="23">
        <text>a 5,6-dihydrouridine in mRNA + NAD(+) = a uridine in mRNA + NADH + H(+)</text>
        <dbReference type="Rhea" id="RHEA:69851"/>
        <dbReference type="Rhea" id="RHEA-COMP:14658"/>
        <dbReference type="Rhea" id="RHEA-COMP:17789"/>
        <dbReference type="ChEBI" id="CHEBI:15378"/>
        <dbReference type="ChEBI" id="CHEBI:57540"/>
        <dbReference type="ChEBI" id="CHEBI:57945"/>
        <dbReference type="ChEBI" id="CHEBI:65315"/>
        <dbReference type="ChEBI" id="CHEBI:74443"/>
    </reaction>
    <physiologicalReaction direction="right-to-left" evidence="23">
        <dbReference type="Rhea" id="RHEA:69853"/>
    </physiologicalReaction>
</comment>
<organism evidence="28 29">
    <name type="scientific">Cudoniella acicularis</name>
    <dbReference type="NCBI Taxonomy" id="354080"/>
    <lineage>
        <taxon>Eukaryota</taxon>
        <taxon>Fungi</taxon>
        <taxon>Dikarya</taxon>
        <taxon>Ascomycota</taxon>
        <taxon>Pezizomycotina</taxon>
        <taxon>Leotiomycetes</taxon>
        <taxon>Helotiales</taxon>
        <taxon>Tricladiaceae</taxon>
        <taxon>Cudoniella</taxon>
    </lineage>
</organism>
<feature type="compositionally biased region" description="Polar residues" evidence="26">
    <location>
        <begin position="872"/>
        <end position="892"/>
    </location>
</feature>
<keyword evidence="13" id="KW-0677">Repeat</keyword>
<dbReference type="EC" id="1.3.1.89" evidence="5"/>
<dbReference type="SUPFAM" id="SSF57850">
    <property type="entry name" value="RING/U-box"/>
    <property type="match status" value="1"/>
</dbReference>
<dbReference type="PANTHER" id="PTHR45846">
    <property type="entry name" value="TRNA-DIHYDROURIDINE(47) SYNTHASE [NAD(P)(+)]-LIKE"/>
    <property type="match status" value="1"/>
</dbReference>
<comment type="catalytic activity">
    <reaction evidence="25">
        <text>5,6-dihydrouridine(47) in tRNA + NADP(+) = uridine(47) in tRNA + NADPH + H(+)</text>
        <dbReference type="Rhea" id="RHEA:53360"/>
        <dbReference type="Rhea" id="RHEA-COMP:13539"/>
        <dbReference type="Rhea" id="RHEA-COMP:13540"/>
        <dbReference type="ChEBI" id="CHEBI:15378"/>
        <dbReference type="ChEBI" id="CHEBI:57783"/>
        <dbReference type="ChEBI" id="CHEBI:58349"/>
        <dbReference type="ChEBI" id="CHEBI:65315"/>
        <dbReference type="ChEBI" id="CHEBI:74443"/>
        <dbReference type="EC" id="1.3.1.89"/>
    </reaction>
    <physiologicalReaction direction="right-to-left" evidence="25">
        <dbReference type="Rhea" id="RHEA:53362"/>
    </physiologicalReaction>
</comment>
<evidence type="ECO:0000256" key="15">
    <source>
        <dbReference type="ARBA" id="ARBA00022833"/>
    </source>
</evidence>
<dbReference type="Pfam" id="PF25585">
    <property type="entry name" value="zf-CCCH_DUS3L"/>
    <property type="match status" value="2"/>
</dbReference>
<evidence type="ECO:0000313" key="28">
    <source>
        <dbReference type="EMBL" id="KAF4632658.1"/>
    </source>
</evidence>
<dbReference type="Pfam" id="PF01207">
    <property type="entry name" value="Dus"/>
    <property type="match status" value="2"/>
</dbReference>
<comment type="catalytic activity">
    <reaction evidence="22">
        <text>5,6-dihydrouridine(47) in tRNA + NAD(+) = uridine(47) in tRNA + NADH + H(+)</text>
        <dbReference type="Rhea" id="RHEA:53364"/>
        <dbReference type="Rhea" id="RHEA-COMP:13539"/>
        <dbReference type="Rhea" id="RHEA-COMP:13540"/>
        <dbReference type="ChEBI" id="CHEBI:15378"/>
        <dbReference type="ChEBI" id="CHEBI:57540"/>
        <dbReference type="ChEBI" id="CHEBI:57945"/>
        <dbReference type="ChEBI" id="CHEBI:65315"/>
        <dbReference type="ChEBI" id="CHEBI:74443"/>
        <dbReference type="EC" id="1.3.1.89"/>
    </reaction>
    <physiologicalReaction direction="right-to-left" evidence="22">
        <dbReference type="Rhea" id="RHEA:53366"/>
    </physiologicalReaction>
</comment>
<evidence type="ECO:0000256" key="23">
    <source>
        <dbReference type="ARBA" id="ARBA00048342"/>
    </source>
</evidence>
<dbReference type="CDD" id="cd02801">
    <property type="entry name" value="DUS_like_FMN"/>
    <property type="match status" value="1"/>
</dbReference>
<dbReference type="SUPFAM" id="SSF51395">
    <property type="entry name" value="FMN-linked oxidoreductases"/>
    <property type="match status" value="1"/>
</dbReference>
<keyword evidence="11" id="KW-0819">tRNA processing</keyword>
<evidence type="ECO:0000256" key="6">
    <source>
        <dbReference type="ARBA" id="ARBA00022143"/>
    </source>
</evidence>
<evidence type="ECO:0000256" key="11">
    <source>
        <dbReference type="ARBA" id="ARBA00022694"/>
    </source>
</evidence>
<evidence type="ECO:0000256" key="4">
    <source>
        <dbReference type="ARBA" id="ARBA00005451"/>
    </source>
</evidence>
<feature type="compositionally biased region" description="Basic and acidic residues" evidence="26">
    <location>
        <begin position="1182"/>
        <end position="1197"/>
    </location>
</feature>
<feature type="compositionally biased region" description="Basic and acidic residues" evidence="26">
    <location>
        <begin position="14"/>
        <end position="28"/>
    </location>
</feature>
<feature type="compositionally biased region" description="Polar residues" evidence="26">
    <location>
        <begin position="798"/>
        <end position="812"/>
    </location>
</feature>
<dbReference type="Proteomes" id="UP000566819">
    <property type="component" value="Unassembled WGS sequence"/>
</dbReference>
<keyword evidence="15" id="KW-0862">Zinc</keyword>
<keyword evidence="29" id="KW-1185">Reference proteome</keyword>
<feature type="domain" description="DUS-like FMN-binding" evidence="27">
    <location>
        <begin position="329"/>
        <end position="537"/>
    </location>
</feature>
<keyword evidence="19" id="KW-0539">Nucleus</keyword>
<feature type="region of interest" description="Disordered" evidence="26">
    <location>
        <begin position="1"/>
        <end position="80"/>
    </location>
</feature>
<evidence type="ECO:0000256" key="10">
    <source>
        <dbReference type="ARBA" id="ARBA00022664"/>
    </source>
</evidence>
<evidence type="ECO:0000313" key="29">
    <source>
        <dbReference type="Proteomes" id="UP000566819"/>
    </source>
</evidence>
<evidence type="ECO:0000256" key="13">
    <source>
        <dbReference type="ARBA" id="ARBA00022737"/>
    </source>
</evidence>
<dbReference type="CDD" id="cd20335">
    <property type="entry name" value="BRcat_RBR"/>
    <property type="match status" value="1"/>
</dbReference>
<keyword evidence="7" id="KW-0963">Cytoplasm</keyword>
<feature type="domain" description="DUS-like FMN-binding" evidence="27">
    <location>
        <begin position="573"/>
        <end position="622"/>
    </location>
</feature>
<dbReference type="AlphaFoldDB" id="A0A8H4RNZ0"/>
<feature type="compositionally biased region" description="Basic and acidic residues" evidence="26">
    <location>
        <begin position="63"/>
        <end position="77"/>
    </location>
</feature>
<evidence type="ECO:0000256" key="25">
    <source>
        <dbReference type="ARBA" id="ARBA00049513"/>
    </source>
</evidence>
<feature type="region of interest" description="Disordered" evidence="26">
    <location>
        <begin position="1182"/>
        <end position="1203"/>
    </location>
</feature>
<dbReference type="PROSITE" id="PS01136">
    <property type="entry name" value="UPF0034"/>
    <property type="match status" value="1"/>
</dbReference>
<dbReference type="GO" id="GO:0102265">
    <property type="term" value="F:tRNA-dihydrouridine47 synthase activity"/>
    <property type="evidence" value="ECO:0007669"/>
    <property type="project" value="UniProtKB-EC"/>
</dbReference>
<feature type="compositionally biased region" description="Polar residues" evidence="26">
    <location>
        <begin position="820"/>
        <end position="841"/>
    </location>
</feature>
<gene>
    <name evidence="28" type="ORF">G7Y89_g5468</name>
</gene>
<evidence type="ECO:0000256" key="14">
    <source>
        <dbReference type="ARBA" id="ARBA00022771"/>
    </source>
</evidence>
<dbReference type="Pfam" id="PF26200">
    <property type="entry name" value="Rcat_RNF216"/>
    <property type="match status" value="1"/>
</dbReference>
<feature type="region of interest" description="Disordered" evidence="26">
    <location>
        <begin position="787"/>
        <end position="900"/>
    </location>
</feature>
<dbReference type="Gene3D" id="1.20.120.1750">
    <property type="match status" value="1"/>
</dbReference>
<dbReference type="GO" id="GO:0006397">
    <property type="term" value="P:mRNA processing"/>
    <property type="evidence" value="ECO:0007669"/>
    <property type="project" value="UniProtKB-KW"/>
</dbReference>
<feature type="region of interest" description="Disordered" evidence="26">
    <location>
        <begin position="728"/>
        <end position="749"/>
    </location>
</feature>
<evidence type="ECO:0000256" key="17">
    <source>
        <dbReference type="ARBA" id="ARBA00023002"/>
    </source>
</evidence>
<dbReference type="PANTHER" id="PTHR45846:SF1">
    <property type="entry name" value="TRNA-DIHYDROURIDINE(47) SYNTHASE [NAD(P)(+)]-LIKE"/>
    <property type="match status" value="1"/>
</dbReference>
<evidence type="ECO:0000256" key="8">
    <source>
        <dbReference type="ARBA" id="ARBA00022630"/>
    </source>
</evidence>
<keyword evidence="14" id="KW-0863">Zinc-finger</keyword>
<dbReference type="FunFam" id="3.20.20.70:FF:000145">
    <property type="entry name" value="tRNA-dihydrouridine(47) synthase [NAD(P)(+)]"/>
    <property type="match status" value="1"/>
</dbReference>
<dbReference type="Gene3D" id="3.20.20.70">
    <property type="entry name" value="Aldolase class I"/>
    <property type="match status" value="1"/>
</dbReference>
<comment type="cofactor">
    <cofactor evidence="1">
        <name>FMN</name>
        <dbReference type="ChEBI" id="CHEBI:58210"/>
    </cofactor>
</comment>
<dbReference type="CDD" id="cd22584">
    <property type="entry name" value="Rcat_RBR_unk"/>
    <property type="match status" value="1"/>
</dbReference>
<dbReference type="OrthoDB" id="259935at2759"/>
<dbReference type="GO" id="GO:0003723">
    <property type="term" value="F:RNA binding"/>
    <property type="evidence" value="ECO:0007669"/>
    <property type="project" value="TreeGrafter"/>
</dbReference>